<dbReference type="EC" id="2.4.1.-" evidence="10"/>
<dbReference type="UniPathway" id="UPA00378"/>
<feature type="domain" description="ArnT-like N-terminal" evidence="12">
    <location>
        <begin position="102"/>
        <end position="324"/>
    </location>
</feature>
<feature type="transmembrane region" description="Helical" evidence="10">
    <location>
        <begin position="351"/>
        <end position="372"/>
    </location>
</feature>
<evidence type="ECO:0000256" key="5">
    <source>
        <dbReference type="ARBA" id="ARBA00022679"/>
    </source>
</evidence>
<dbReference type="GO" id="GO:0004169">
    <property type="term" value="F:dolichyl-phosphate-mannose-protein mannosyltransferase activity"/>
    <property type="evidence" value="ECO:0007669"/>
    <property type="project" value="UniProtKB-UniRule"/>
</dbReference>
<evidence type="ECO:0000259" key="13">
    <source>
        <dbReference type="Pfam" id="PF16192"/>
    </source>
</evidence>
<keyword evidence="8 10" id="KW-0472">Membrane</keyword>
<dbReference type="Pfam" id="PF16192">
    <property type="entry name" value="PMT_4TMC"/>
    <property type="match status" value="1"/>
</dbReference>
<organism evidence="14">
    <name type="scientific">Actinomyces succiniciruminis</name>
    <dbReference type="NCBI Taxonomy" id="1522002"/>
    <lineage>
        <taxon>Bacteria</taxon>
        <taxon>Bacillati</taxon>
        <taxon>Actinomycetota</taxon>
        <taxon>Actinomycetes</taxon>
        <taxon>Actinomycetales</taxon>
        <taxon>Actinomycetaceae</taxon>
        <taxon>Actinomyces</taxon>
    </lineage>
</organism>
<evidence type="ECO:0000313" key="14">
    <source>
        <dbReference type="EMBL" id="CED92488.1"/>
    </source>
</evidence>
<dbReference type="InterPro" id="IPR003342">
    <property type="entry name" value="ArnT-like_N"/>
</dbReference>
<dbReference type="EMBL" id="LK995542">
    <property type="protein sequence ID" value="CED92488.1"/>
    <property type="molecule type" value="Genomic_DNA"/>
</dbReference>
<dbReference type="Pfam" id="PF02366">
    <property type="entry name" value="PMT"/>
    <property type="match status" value="1"/>
</dbReference>
<evidence type="ECO:0000259" key="12">
    <source>
        <dbReference type="Pfam" id="PF02366"/>
    </source>
</evidence>
<feature type="transmembrane region" description="Helical" evidence="10">
    <location>
        <begin position="517"/>
        <end position="539"/>
    </location>
</feature>
<reference evidence="14" key="1">
    <citation type="submission" date="2014-07" db="EMBL/GenBank/DDBJ databases">
        <authorList>
            <person name="Zhang J.E."/>
            <person name="Yang H."/>
            <person name="Guo J."/>
            <person name="Deng Z."/>
            <person name="Luo H."/>
            <person name="Luo M."/>
            <person name="Zhao B."/>
        </authorList>
    </citation>
    <scope>NUCLEOTIDE SEQUENCE</scope>
    <source>
        <strain evidence="14">AM4</strain>
    </source>
</reference>
<evidence type="ECO:0000256" key="9">
    <source>
        <dbReference type="ARBA" id="ARBA00093617"/>
    </source>
</evidence>
<dbReference type="InterPro" id="IPR032421">
    <property type="entry name" value="PMT_4TMC"/>
</dbReference>
<gene>
    <name evidence="14" type="ORF">AAM4_2656</name>
</gene>
<feature type="domain" description="Protein O-mannosyl-transferase C-terminal four TM" evidence="13">
    <location>
        <begin position="401"/>
        <end position="526"/>
    </location>
</feature>
<keyword evidence="6 10" id="KW-0812">Transmembrane</keyword>
<keyword evidence="4 10" id="KW-0328">Glycosyltransferase</keyword>
<feature type="region of interest" description="Disordered" evidence="11">
    <location>
        <begin position="1"/>
        <end position="70"/>
    </location>
</feature>
<evidence type="ECO:0000256" key="1">
    <source>
        <dbReference type="ARBA" id="ARBA00004127"/>
    </source>
</evidence>
<sequence>MTGRLRLAGVTSPCAASPDGADASPTPGAHPCDDPLHAAAAATAVVETDSASKTDTNAGKPGETETPRSENQLRSLLGLEPLGTELPRQVRINGWVATALAGLVAALTRLIGLSHPHELMFDEIYYVKDGYALWQNGYESKWGDGADELFAQGDFSALTTDPGYVVHPQLGKWLIGLGMQIFGADSSFGWRVMPALAGVLTVIVLARLTLRLTRSPLLAGLAGVLLAIDGVGITESRIGLLDGFIGLFATVALYCLVRDREWSRARLAADFAGVPIAAEGPAPLAPRAHLRPWLIAAGIAAGLTCSVKWSGAYLLAAIGILVVVWDTLALRRVGARAWFLEGTVARGVGDFIRLVPVAFIVYLGAGWGSWFLHDGAYYRGWAAAQRAETGTVARSWLPDSLNDLLEYHLSMYNFHVGLDTEHPYMSKPIGWLVQWRPTSLYWKGSEELGGADCGSGRCIQAITSIGNIPIWWAAVLALVFVVVVLAIGRRDWRVWVPLIGYIGLYLPWFVYSNRTIFTFYTVAFVPCVVLVLVLALGAVSGMLTPVPGSAAEREEARLLEEGLVGPELPYPRGAVAAYFGFGMRATRTRLPEAWTGVPHWRLRGEGLALMAGVIVLAAAFAAAWWPIWTGQTVSYTFWHWHMWLSSWV</sequence>
<dbReference type="PANTHER" id="PTHR10050:SF46">
    <property type="entry name" value="PROTEIN O-MANNOSYL-TRANSFERASE 2"/>
    <property type="match status" value="1"/>
</dbReference>
<accession>A0A1L7RSA4</accession>
<feature type="transmembrane region" description="Helical" evidence="10">
    <location>
        <begin position="92"/>
        <end position="112"/>
    </location>
</feature>
<evidence type="ECO:0000256" key="11">
    <source>
        <dbReference type="SAM" id="MobiDB-lite"/>
    </source>
</evidence>
<name>A0A1L7RSA4_9ACTO</name>
<dbReference type="GO" id="GO:0012505">
    <property type="term" value="C:endomembrane system"/>
    <property type="evidence" value="ECO:0007669"/>
    <property type="project" value="UniProtKB-SubCell"/>
</dbReference>
<keyword evidence="5 10" id="KW-0808">Transferase</keyword>
<dbReference type="InterPro" id="IPR027005">
    <property type="entry name" value="PMT-like"/>
</dbReference>
<keyword evidence="7 10" id="KW-1133">Transmembrane helix</keyword>
<comment type="pathway">
    <text evidence="2 10">Protein modification; protein glycosylation.</text>
</comment>
<dbReference type="GO" id="GO:0005886">
    <property type="term" value="C:plasma membrane"/>
    <property type="evidence" value="ECO:0007669"/>
    <property type="project" value="UniProtKB-SubCell"/>
</dbReference>
<evidence type="ECO:0000256" key="3">
    <source>
        <dbReference type="ARBA" id="ARBA00007222"/>
    </source>
</evidence>
<feature type="transmembrane region" description="Helical" evidence="10">
    <location>
        <begin position="313"/>
        <end position="330"/>
    </location>
</feature>
<feature type="transmembrane region" description="Helical" evidence="10">
    <location>
        <begin position="494"/>
        <end position="511"/>
    </location>
</feature>
<evidence type="ECO:0000256" key="2">
    <source>
        <dbReference type="ARBA" id="ARBA00004922"/>
    </source>
</evidence>
<evidence type="ECO:0000256" key="8">
    <source>
        <dbReference type="ARBA" id="ARBA00023136"/>
    </source>
</evidence>
<comment type="similarity">
    <text evidence="3 10">Belongs to the glycosyltransferase 39 family.</text>
</comment>
<proteinExistence type="inferred from homology"/>
<feature type="transmembrane region" description="Helical" evidence="10">
    <location>
        <begin position="217"/>
        <end position="234"/>
    </location>
</feature>
<evidence type="ECO:0000256" key="6">
    <source>
        <dbReference type="ARBA" id="ARBA00022692"/>
    </source>
</evidence>
<keyword evidence="10" id="KW-1003">Cell membrane</keyword>
<protein>
    <recommendedName>
        <fullName evidence="9 10">Polyprenol-phosphate-mannose--protein mannosyltransferase</fullName>
        <ecNumber evidence="10">2.4.1.-</ecNumber>
    </recommendedName>
</protein>
<evidence type="ECO:0000256" key="7">
    <source>
        <dbReference type="ARBA" id="ARBA00022989"/>
    </source>
</evidence>
<feature type="transmembrane region" description="Helical" evidence="10">
    <location>
        <begin position="607"/>
        <end position="628"/>
    </location>
</feature>
<feature type="transmembrane region" description="Helical" evidence="10">
    <location>
        <begin position="188"/>
        <end position="210"/>
    </location>
</feature>
<evidence type="ECO:0000256" key="4">
    <source>
        <dbReference type="ARBA" id="ARBA00022676"/>
    </source>
</evidence>
<comment type="subcellular location">
    <subcellularLocation>
        <location evidence="10">Cell membrane</location>
    </subcellularLocation>
    <subcellularLocation>
        <location evidence="1">Endomembrane system</location>
        <topology evidence="1">Multi-pass membrane protein</topology>
    </subcellularLocation>
</comment>
<dbReference type="PANTHER" id="PTHR10050">
    <property type="entry name" value="DOLICHYL-PHOSPHATE-MANNOSE--PROTEIN MANNOSYLTRANSFERASE"/>
    <property type="match status" value="1"/>
</dbReference>
<dbReference type="AlphaFoldDB" id="A0A1L7RSA4"/>
<evidence type="ECO:0000256" key="10">
    <source>
        <dbReference type="RuleBase" id="RU367007"/>
    </source>
</evidence>
<feature type="transmembrane region" description="Helical" evidence="10">
    <location>
        <begin position="240"/>
        <end position="257"/>
    </location>
</feature>
<feature type="transmembrane region" description="Helical" evidence="10">
    <location>
        <begin position="470"/>
        <end position="487"/>
    </location>
</feature>
<comment type="function">
    <text evidence="10">Protein O-mannosyltransferase that catalyzes the transfer of a single mannose residue from a polyprenol phospho-mannosyl lipidic donor to the hydroxyl group of selected serine and threonine residues in acceptor proteins.</text>
</comment>